<reference evidence="1 2" key="1">
    <citation type="submission" date="2016-03" db="EMBL/GenBank/DDBJ databases">
        <title>Comparative genomics of the ectomycorrhizal sister species Rhizopogon vinicolor and Rhizopogon vesiculosus (Basidiomycota: Boletales) reveals a divergence of the mating type B locus.</title>
        <authorList>
            <person name="Mujic A.B."/>
            <person name="Kuo A."/>
            <person name="Tritt A."/>
            <person name="Lipzen A."/>
            <person name="Chen C."/>
            <person name="Johnson J."/>
            <person name="Sharma A."/>
            <person name="Barry K."/>
            <person name="Grigoriev I.V."/>
            <person name="Spatafora J.W."/>
        </authorList>
    </citation>
    <scope>NUCLEOTIDE SEQUENCE [LARGE SCALE GENOMIC DNA]</scope>
    <source>
        <strain evidence="1 2">AM-OR11-056</strain>
    </source>
</reference>
<evidence type="ECO:0000313" key="2">
    <source>
        <dbReference type="Proteomes" id="UP000183567"/>
    </source>
</evidence>
<dbReference type="EMBL" id="LVVM01002238">
    <property type="protein sequence ID" value="OJA16948.1"/>
    <property type="molecule type" value="Genomic_DNA"/>
</dbReference>
<protein>
    <submittedName>
        <fullName evidence="1">Uncharacterized protein</fullName>
    </submittedName>
</protein>
<keyword evidence="2" id="KW-1185">Reference proteome</keyword>
<name>A0A1J8QZ64_9AGAM</name>
<sequence>MPPSRLLSMSIFAICDVNLVCEVEWNTSAFALGMAWFKNGAIQSTTRTVTQRKYSTRIELRLQNRRSICPPLQITSSDSTYQRLAYLRPSGQPFTLAKQQQISSLLML</sequence>
<accession>A0A1J8QZ64</accession>
<organism evidence="1 2">
    <name type="scientific">Rhizopogon vesiculosus</name>
    <dbReference type="NCBI Taxonomy" id="180088"/>
    <lineage>
        <taxon>Eukaryota</taxon>
        <taxon>Fungi</taxon>
        <taxon>Dikarya</taxon>
        <taxon>Basidiomycota</taxon>
        <taxon>Agaricomycotina</taxon>
        <taxon>Agaricomycetes</taxon>
        <taxon>Agaricomycetidae</taxon>
        <taxon>Boletales</taxon>
        <taxon>Suillineae</taxon>
        <taxon>Rhizopogonaceae</taxon>
        <taxon>Rhizopogon</taxon>
    </lineage>
</organism>
<comment type="caution">
    <text evidence="1">The sequence shown here is derived from an EMBL/GenBank/DDBJ whole genome shotgun (WGS) entry which is preliminary data.</text>
</comment>
<proteinExistence type="predicted"/>
<evidence type="ECO:0000313" key="1">
    <source>
        <dbReference type="EMBL" id="OJA16948.1"/>
    </source>
</evidence>
<dbReference type="AlphaFoldDB" id="A0A1J8QZ64"/>
<dbReference type="Proteomes" id="UP000183567">
    <property type="component" value="Unassembled WGS sequence"/>
</dbReference>
<gene>
    <name evidence="1" type="ORF">AZE42_11083</name>
</gene>